<dbReference type="InterPro" id="IPR012677">
    <property type="entry name" value="Nucleotide-bd_a/b_plait_sf"/>
</dbReference>
<evidence type="ECO:0000313" key="6">
    <source>
        <dbReference type="Proteomes" id="UP001190700"/>
    </source>
</evidence>
<dbReference type="Gene3D" id="6.10.250.1770">
    <property type="match status" value="1"/>
</dbReference>
<evidence type="ECO:0000256" key="3">
    <source>
        <dbReference type="SAM" id="Coils"/>
    </source>
</evidence>
<dbReference type="CDD" id="cd12951">
    <property type="entry name" value="RRP7_Rrp7A"/>
    <property type="match status" value="1"/>
</dbReference>
<dbReference type="InterPro" id="IPR000504">
    <property type="entry name" value="RRM_dom"/>
</dbReference>
<dbReference type="GO" id="GO:0000028">
    <property type="term" value="P:ribosomal small subunit assembly"/>
    <property type="evidence" value="ECO:0007669"/>
    <property type="project" value="TreeGrafter"/>
</dbReference>
<dbReference type="PANTHER" id="PTHR13191:SF0">
    <property type="entry name" value="RIBOSOMAL RNA-PROCESSING PROTEIN 7 HOMOLOG A-RELATED"/>
    <property type="match status" value="1"/>
</dbReference>
<dbReference type="GO" id="GO:0003723">
    <property type="term" value="F:RNA binding"/>
    <property type="evidence" value="ECO:0007669"/>
    <property type="project" value="UniProtKB-UniRule"/>
</dbReference>
<keyword evidence="2" id="KW-0694">RNA-binding</keyword>
<dbReference type="GO" id="GO:0032545">
    <property type="term" value="C:CURI complex"/>
    <property type="evidence" value="ECO:0007669"/>
    <property type="project" value="TreeGrafter"/>
</dbReference>
<protein>
    <recommendedName>
        <fullName evidence="4">RRM domain-containing protein</fullName>
    </recommendedName>
</protein>
<evidence type="ECO:0000313" key="5">
    <source>
        <dbReference type="EMBL" id="KAK3250008.1"/>
    </source>
</evidence>
<keyword evidence="3" id="KW-0175">Coiled coil</keyword>
<dbReference type="InterPro" id="IPR024326">
    <property type="entry name" value="RRP7_C"/>
</dbReference>
<comment type="caution">
    <text evidence="5">The sequence shown here is derived from an EMBL/GenBank/DDBJ whole genome shotgun (WGS) entry which is preliminary data.</text>
</comment>
<dbReference type="InterPro" id="IPR040446">
    <property type="entry name" value="RRP7"/>
</dbReference>
<accession>A0AAE0C921</accession>
<dbReference type="PROSITE" id="PS50102">
    <property type="entry name" value="RRM"/>
    <property type="match status" value="1"/>
</dbReference>
<feature type="coiled-coil region" evidence="3">
    <location>
        <begin position="145"/>
        <end position="179"/>
    </location>
</feature>
<comment type="similarity">
    <text evidence="1">Belongs to the RRP7 family.</text>
</comment>
<dbReference type="Gene3D" id="3.30.70.330">
    <property type="match status" value="1"/>
</dbReference>
<name>A0AAE0C921_9CHLO</name>
<feature type="domain" description="RRM" evidence="4">
    <location>
        <begin position="51"/>
        <end position="123"/>
    </location>
</feature>
<dbReference type="InterPro" id="IPR035979">
    <property type="entry name" value="RBD_domain_sf"/>
</dbReference>
<sequence>MKDKSRPGDNTLAYYSLPVANDSPFAHYLHIRQHLPKTDGLEENDALPSNRTLFVAGLPYGQGEKQLAQICSAFGEVDAVHLSNVSSARVAHVVFEAPEGLKQIILSAKQGALVEVPVDIQAPRKKNSTGVRKWLTKHKSVRPDSQQLRQQLDDYVTQYEEEEKLKKEAEEAAAAAEANDGWTVVVSKKGRQKTTGGGIAVGAVAHAKTGTIAAKAEEKKSSRVSDDFYRFQRREANRNELLALREKFEEDKAKVAKLKASRKFRPY</sequence>
<dbReference type="GO" id="GO:0006364">
    <property type="term" value="P:rRNA processing"/>
    <property type="evidence" value="ECO:0007669"/>
    <property type="project" value="TreeGrafter"/>
</dbReference>
<gene>
    <name evidence="5" type="ORF">CYMTET_40592</name>
</gene>
<organism evidence="5 6">
    <name type="scientific">Cymbomonas tetramitiformis</name>
    <dbReference type="NCBI Taxonomy" id="36881"/>
    <lineage>
        <taxon>Eukaryota</taxon>
        <taxon>Viridiplantae</taxon>
        <taxon>Chlorophyta</taxon>
        <taxon>Pyramimonadophyceae</taxon>
        <taxon>Pyramimonadales</taxon>
        <taxon>Pyramimonadaceae</taxon>
        <taxon>Cymbomonas</taxon>
    </lineage>
</organism>
<dbReference type="Proteomes" id="UP001190700">
    <property type="component" value="Unassembled WGS sequence"/>
</dbReference>
<evidence type="ECO:0000259" key="4">
    <source>
        <dbReference type="PROSITE" id="PS50102"/>
    </source>
</evidence>
<dbReference type="EMBL" id="LGRX02026960">
    <property type="protein sequence ID" value="KAK3250008.1"/>
    <property type="molecule type" value="Genomic_DNA"/>
</dbReference>
<dbReference type="SUPFAM" id="SSF54928">
    <property type="entry name" value="RNA-binding domain, RBD"/>
    <property type="match status" value="1"/>
</dbReference>
<evidence type="ECO:0000256" key="2">
    <source>
        <dbReference type="PROSITE-ProRule" id="PRU00176"/>
    </source>
</evidence>
<keyword evidence="6" id="KW-1185">Reference proteome</keyword>
<dbReference type="AlphaFoldDB" id="A0AAE0C921"/>
<dbReference type="PANTHER" id="PTHR13191">
    <property type="entry name" value="RIBOSOMAL RNA PROCESSING PROTEIN 7-RELATED"/>
    <property type="match status" value="1"/>
</dbReference>
<dbReference type="GO" id="GO:0034456">
    <property type="term" value="C:UTP-C complex"/>
    <property type="evidence" value="ECO:0007669"/>
    <property type="project" value="TreeGrafter"/>
</dbReference>
<reference evidence="5 6" key="1">
    <citation type="journal article" date="2015" name="Genome Biol. Evol.">
        <title>Comparative Genomics of a Bacterivorous Green Alga Reveals Evolutionary Causalities and Consequences of Phago-Mixotrophic Mode of Nutrition.</title>
        <authorList>
            <person name="Burns J.A."/>
            <person name="Paasch A."/>
            <person name="Narechania A."/>
            <person name="Kim E."/>
        </authorList>
    </citation>
    <scope>NUCLEOTIDE SEQUENCE [LARGE SCALE GENOMIC DNA]</scope>
    <source>
        <strain evidence="5 6">PLY_AMNH</strain>
    </source>
</reference>
<evidence type="ECO:0000256" key="1">
    <source>
        <dbReference type="ARBA" id="ARBA00006110"/>
    </source>
</evidence>
<proteinExistence type="inferred from homology"/>
<dbReference type="Pfam" id="PF12923">
    <property type="entry name" value="RRP7"/>
    <property type="match status" value="1"/>
</dbReference>
<dbReference type="Pfam" id="PF00076">
    <property type="entry name" value="RRM_1"/>
    <property type="match status" value="1"/>
</dbReference>